<evidence type="ECO:0000313" key="1">
    <source>
        <dbReference type="EMBL" id="KAG6722922.1"/>
    </source>
</evidence>
<dbReference type="Proteomes" id="UP000811246">
    <property type="component" value="Chromosome 3"/>
</dbReference>
<comment type="caution">
    <text evidence="1">The sequence shown here is derived from an EMBL/GenBank/DDBJ whole genome shotgun (WGS) entry which is preliminary data.</text>
</comment>
<evidence type="ECO:0000313" key="2">
    <source>
        <dbReference type="Proteomes" id="UP000811246"/>
    </source>
</evidence>
<organism evidence="1 2">
    <name type="scientific">Carya illinoinensis</name>
    <name type="common">Pecan</name>
    <dbReference type="NCBI Taxonomy" id="32201"/>
    <lineage>
        <taxon>Eukaryota</taxon>
        <taxon>Viridiplantae</taxon>
        <taxon>Streptophyta</taxon>
        <taxon>Embryophyta</taxon>
        <taxon>Tracheophyta</taxon>
        <taxon>Spermatophyta</taxon>
        <taxon>Magnoliopsida</taxon>
        <taxon>eudicotyledons</taxon>
        <taxon>Gunneridae</taxon>
        <taxon>Pentapetalae</taxon>
        <taxon>rosids</taxon>
        <taxon>fabids</taxon>
        <taxon>Fagales</taxon>
        <taxon>Juglandaceae</taxon>
        <taxon>Carya</taxon>
    </lineage>
</organism>
<dbReference type="AlphaFoldDB" id="A0A922FLG1"/>
<accession>A0A922FLG1</accession>
<name>A0A922FLG1_CARIL</name>
<reference evidence="1" key="1">
    <citation type="submission" date="2021-01" db="EMBL/GenBank/DDBJ databases">
        <authorList>
            <person name="Lovell J.T."/>
            <person name="Bentley N."/>
            <person name="Bhattarai G."/>
            <person name="Jenkins J.W."/>
            <person name="Sreedasyam A."/>
            <person name="Alarcon Y."/>
            <person name="Bock C."/>
            <person name="Boston L."/>
            <person name="Carlson J."/>
            <person name="Cervantes K."/>
            <person name="Clermont K."/>
            <person name="Krom N."/>
            <person name="Kubenka K."/>
            <person name="Mamidi S."/>
            <person name="Mattison C."/>
            <person name="Monteros M."/>
            <person name="Pisani C."/>
            <person name="Plott C."/>
            <person name="Rajasekar S."/>
            <person name="Rhein H.S."/>
            <person name="Rohla C."/>
            <person name="Song M."/>
            <person name="Hilaire R.S."/>
            <person name="Shu S."/>
            <person name="Wells L."/>
            <person name="Wang X."/>
            <person name="Webber J."/>
            <person name="Heerema R.J."/>
            <person name="Klein P."/>
            <person name="Conner P."/>
            <person name="Grauke L."/>
            <person name="Grimwood J."/>
            <person name="Schmutz J."/>
            <person name="Randall J.J."/>
        </authorList>
    </citation>
    <scope>NUCLEOTIDE SEQUENCE</scope>
    <source>
        <tissue evidence="1">Leaf</tissue>
    </source>
</reference>
<protein>
    <submittedName>
        <fullName evidence="1">Uncharacterized protein</fullName>
    </submittedName>
</protein>
<dbReference type="EMBL" id="CM031827">
    <property type="protein sequence ID" value="KAG6722922.1"/>
    <property type="molecule type" value="Genomic_DNA"/>
</dbReference>
<gene>
    <name evidence="1" type="ORF">I3842_03G185800</name>
</gene>
<proteinExistence type="predicted"/>
<sequence length="184" mass="20761">MHTKLREGMVSANWLREFLFLNSMGELELEGQMGELNLEGKMGNERILCLTFKKWKKVKSYTDRWSIHLKREGGTGQTNGTNSIIRKKKKKEKNHYLHKDCIDLLNSTLSLSLSLSHIYVSFTVPFLPLKFAVTDNTILSQHQPTSATPLTVLLSFVVSLLRFKATTDSTPVSCQPPSATPLHG</sequence>